<reference evidence="1 2" key="1">
    <citation type="submission" date="2018-12" db="EMBL/GenBank/DDBJ databases">
        <authorList>
            <person name="Feng G."/>
            <person name="Zhu H."/>
        </authorList>
    </citation>
    <scope>NUCLEOTIDE SEQUENCE [LARGE SCALE GENOMIC DNA]</scope>
    <source>
        <strain evidence="1 2">LMG 26000</strain>
    </source>
</reference>
<comment type="caution">
    <text evidence="1">The sequence shown here is derived from an EMBL/GenBank/DDBJ whole genome shotgun (WGS) entry which is preliminary data.</text>
</comment>
<gene>
    <name evidence="1" type="ORF">EI293_02765</name>
</gene>
<dbReference type="EMBL" id="RWIU01000001">
    <property type="protein sequence ID" value="RSK46109.1"/>
    <property type="molecule type" value="Genomic_DNA"/>
</dbReference>
<organism evidence="1 2">
    <name type="scientific">Hymenobacter perfusus</name>
    <dbReference type="NCBI Taxonomy" id="1236770"/>
    <lineage>
        <taxon>Bacteria</taxon>
        <taxon>Pseudomonadati</taxon>
        <taxon>Bacteroidota</taxon>
        <taxon>Cytophagia</taxon>
        <taxon>Cytophagales</taxon>
        <taxon>Hymenobacteraceae</taxon>
        <taxon>Hymenobacter</taxon>
    </lineage>
</organism>
<dbReference type="SUPFAM" id="SSF46785">
    <property type="entry name" value="Winged helix' DNA-binding domain"/>
    <property type="match status" value="1"/>
</dbReference>
<sequence>MKTNRLDLAAAVLMGPGRLKEVAVEIGLTAGQVRVLVGVVCLLKSYSTWIEVTELRAARLLAPTRLRAATSALEAAGYLRRRRGKHRQHLLALTTTGRELADTAIRAIQRAAKGFLLG</sequence>
<proteinExistence type="predicted"/>
<dbReference type="RefSeq" id="WP_125435452.1">
    <property type="nucleotide sequence ID" value="NZ_RWIU01000001.1"/>
</dbReference>
<dbReference type="InterPro" id="IPR036390">
    <property type="entry name" value="WH_DNA-bd_sf"/>
</dbReference>
<dbReference type="AlphaFoldDB" id="A0A3R9MHQ3"/>
<accession>A0A3R9MHQ3</accession>
<dbReference type="Proteomes" id="UP000270291">
    <property type="component" value="Unassembled WGS sequence"/>
</dbReference>
<dbReference type="Gene3D" id="1.10.10.10">
    <property type="entry name" value="Winged helix-like DNA-binding domain superfamily/Winged helix DNA-binding domain"/>
    <property type="match status" value="1"/>
</dbReference>
<keyword evidence="2" id="KW-1185">Reference proteome</keyword>
<dbReference type="InterPro" id="IPR036388">
    <property type="entry name" value="WH-like_DNA-bd_sf"/>
</dbReference>
<protein>
    <submittedName>
        <fullName evidence="1">MarR family transcriptional regulator</fullName>
    </submittedName>
</protein>
<evidence type="ECO:0000313" key="1">
    <source>
        <dbReference type="EMBL" id="RSK46109.1"/>
    </source>
</evidence>
<evidence type="ECO:0000313" key="2">
    <source>
        <dbReference type="Proteomes" id="UP000270291"/>
    </source>
</evidence>
<name>A0A3R9MHQ3_9BACT</name>